<dbReference type="GO" id="GO:0004672">
    <property type="term" value="F:protein kinase activity"/>
    <property type="evidence" value="ECO:0007669"/>
    <property type="project" value="InterPro"/>
</dbReference>
<feature type="domain" description="Protein kinase" evidence="1">
    <location>
        <begin position="158"/>
        <end position="462"/>
    </location>
</feature>
<dbReference type="Pfam" id="PF00069">
    <property type="entry name" value="Pkinase"/>
    <property type="match status" value="1"/>
</dbReference>
<organism evidence="2 3">
    <name type="scientific">Staphylotrichum longicolle</name>
    <dbReference type="NCBI Taxonomy" id="669026"/>
    <lineage>
        <taxon>Eukaryota</taxon>
        <taxon>Fungi</taxon>
        <taxon>Dikarya</taxon>
        <taxon>Ascomycota</taxon>
        <taxon>Pezizomycotina</taxon>
        <taxon>Sordariomycetes</taxon>
        <taxon>Sordariomycetidae</taxon>
        <taxon>Sordariales</taxon>
        <taxon>Chaetomiaceae</taxon>
        <taxon>Staphylotrichum</taxon>
    </lineage>
</organism>
<dbReference type="AlphaFoldDB" id="A0AAD4HZR8"/>
<dbReference type="Gene3D" id="1.10.510.10">
    <property type="entry name" value="Transferase(Phosphotransferase) domain 1"/>
    <property type="match status" value="1"/>
</dbReference>
<reference evidence="2" key="1">
    <citation type="submission" date="2023-02" db="EMBL/GenBank/DDBJ databases">
        <authorList>
            <person name="Palmer J.M."/>
        </authorList>
    </citation>
    <scope>NUCLEOTIDE SEQUENCE</scope>
    <source>
        <strain evidence="2">FW57</strain>
    </source>
</reference>
<evidence type="ECO:0000313" key="3">
    <source>
        <dbReference type="Proteomes" id="UP001197093"/>
    </source>
</evidence>
<dbReference type="Proteomes" id="UP001197093">
    <property type="component" value="Unassembled WGS sequence"/>
</dbReference>
<dbReference type="PROSITE" id="PS50011">
    <property type="entry name" value="PROTEIN_KINASE_DOM"/>
    <property type="match status" value="1"/>
</dbReference>
<dbReference type="GO" id="GO:0005524">
    <property type="term" value="F:ATP binding"/>
    <property type="evidence" value="ECO:0007669"/>
    <property type="project" value="InterPro"/>
</dbReference>
<dbReference type="PANTHER" id="PTHR33112">
    <property type="entry name" value="DOMAIN PROTEIN, PUTATIVE-RELATED"/>
    <property type="match status" value="1"/>
</dbReference>
<dbReference type="SUPFAM" id="SSF56112">
    <property type="entry name" value="Protein kinase-like (PK-like)"/>
    <property type="match status" value="1"/>
</dbReference>
<dbReference type="InterPro" id="IPR000719">
    <property type="entry name" value="Prot_kinase_dom"/>
</dbReference>
<dbReference type="SMART" id="SM00220">
    <property type="entry name" value="S_TKc"/>
    <property type="match status" value="1"/>
</dbReference>
<dbReference type="EMBL" id="JAHCVI010000001">
    <property type="protein sequence ID" value="KAG7293629.1"/>
    <property type="molecule type" value="Genomic_DNA"/>
</dbReference>
<proteinExistence type="predicted"/>
<comment type="caution">
    <text evidence="2">The sequence shown here is derived from an EMBL/GenBank/DDBJ whole genome shotgun (WGS) entry which is preliminary data.</text>
</comment>
<dbReference type="Pfam" id="PF06985">
    <property type="entry name" value="HET"/>
    <property type="match status" value="1"/>
</dbReference>
<dbReference type="InterPro" id="IPR010730">
    <property type="entry name" value="HET"/>
</dbReference>
<sequence length="1098" mass="122881">MGSQGVPTKRLADLFSELEVEGTSGEAFPGKKDYLPAKVYEEHLNERSVRAELNIQRTDCSKETTVLIQFITKEAPKIFLALIDTGGGTNVREELEQFQHLTFDDRNLPFEMEVLRSNFQWGSNRRKNVYASQWKYLAPIFSKDKFRWTLHPSQPLPFTTSGPRHGGGTAFVHQVKVHPAHLEDPPLDCKGEPRDIAIKEMNDMVEVDNFRDQFDNEARALEAIRDLQHPNLVQWLAAFTQGSQHYLMFPWADGGNLREFWTQVDPLHLDLEEKRFLIREMLVQFRGIADALAKLHLEKRYRHGDIKPENILRFLDEKTTTGTLQIADFGLAKQHNQNTVQRGPTATRHTTLQYESPEADNAMSGNASLSRLSDIWSLGCVMLEYLIWILGGINKVDDFENKLKGKGSDDSFKPFYYRTTAGSHGLHPAVDDQLEDLSKDAQCGRDTALGCVLELIRDHMLVVENARALQEMNQTWQFLIDDEMPNLMGSDAMYPETLLPEPSKLCRPCSSLDFGSMGFQFSYTVRDIQQRSQKCDFCRMLWSLCKTLNKTSQDRIRLERYHSTLKMDDINDPVLSIIPGPGLRSMAPLQRGFPKLPESGSETHFEIIRQWLASCDSNHKGLCIPFPGNGATVALPTRLLDVGDTASPTIRLVETKELPIAEAGTDGHFSPYIALSHPWGPKPHFCTYPDDPDNPSAPHSLTQHKKSINISDLPATFYDAVLAVRALGRRYLWIDSLCILQGPRGDFKNEAKKMETVFSSAYCVLAASCPVEGGLSWPGRSTAVYVCEMIDRFDDRPLQPEPPRLGPAGARARPADRLFYRQTYFADTASRPSSATVARAPARPLQSLYTSYSRLDLSYDEDRPIAIRGLESRLVAALQTKYGRTFEGAYGVLNDGPTGGLLHRSLLWRRGAARGDARVLEGIVFPSGHEGAPTWSWMSCRGGIDFVQVPGDSVDWEHLDFSPPMASWRPQQQLGVRRDGDGLHATTLIARCWDFCVDLGGGAAAGEGIGLTYDAPGMTSSREFRCVVVGRGKAGTTPDIKERRHFVIVVTPASSRGRGRTNAGASRNLRRYYRAGVGVLTGRFILNVDKEGEEIAIV</sequence>
<protein>
    <recommendedName>
        <fullName evidence="1">Protein kinase domain-containing protein</fullName>
    </recommendedName>
</protein>
<keyword evidence="3" id="KW-1185">Reference proteome</keyword>
<gene>
    <name evidence="2" type="ORF">NEMBOFW57_003683</name>
</gene>
<evidence type="ECO:0000259" key="1">
    <source>
        <dbReference type="PROSITE" id="PS50011"/>
    </source>
</evidence>
<dbReference type="InterPro" id="IPR011009">
    <property type="entry name" value="Kinase-like_dom_sf"/>
</dbReference>
<accession>A0AAD4HZR8</accession>
<name>A0AAD4HZR8_9PEZI</name>
<evidence type="ECO:0000313" key="2">
    <source>
        <dbReference type="EMBL" id="KAG7293629.1"/>
    </source>
</evidence>
<dbReference type="PANTHER" id="PTHR33112:SF10">
    <property type="entry name" value="TOL"/>
    <property type="match status" value="1"/>
</dbReference>
<dbReference type="CDD" id="cd00180">
    <property type="entry name" value="PKc"/>
    <property type="match status" value="1"/>
</dbReference>